<keyword evidence="4 5" id="KW-0238">DNA-binding</keyword>
<comment type="similarity">
    <text evidence="2">Belongs to the paired homeobox family. Bicoid subfamily.</text>
</comment>
<dbReference type="InterPro" id="IPR051440">
    <property type="entry name" value="Goosecoid-like_HB"/>
</dbReference>
<dbReference type="PANTHER" id="PTHR46643">
    <property type="entry name" value="HOMEOBOX PROTEIN GOOSECOID-RELATED"/>
    <property type="match status" value="1"/>
</dbReference>
<dbReference type="SMART" id="SM00389">
    <property type="entry name" value="HOX"/>
    <property type="match status" value="1"/>
</dbReference>
<evidence type="ECO:0000256" key="1">
    <source>
        <dbReference type="ARBA" id="ARBA00004123"/>
    </source>
</evidence>
<name>A0A6L2Q2P9_COPFO</name>
<comment type="subcellular location">
    <subcellularLocation>
        <location evidence="1 4 5">Nucleus</location>
    </subcellularLocation>
</comment>
<evidence type="ECO:0000256" key="2">
    <source>
        <dbReference type="ARBA" id="ARBA00006503"/>
    </source>
</evidence>
<feature type="compositionally biased region" description="Low complexity" evidence="6">
    <location>
        <begin position="22"/>
        <end position="43"/>
    </location>
</feature>
<evidence type="ECO:0000259" key="7">
    <source>
        <dbReference type="PROSITE" id="PS50071"/>
    </source>
</evidence>
<dbReference type="InParanoid" id="A0A6L2Q2P9"/>
<feature type="domain" description="Homeobox" evidence="7">
    <location>
        <begin position="163"/>
        <end position="210"/>
    </location>
</feature>
<dbReference type="OrthoDB" id="6159439at2759"/>
<dbReference type="Gene3D" id="1.10.10.60">
    <property type="entry name" value="Homeodomain-like"/>
    <property type="match status" value="1"/>
</dbReference>
<evidence type="ECO:0000256" key="5">
    <source>
        <dbReference type="RuleBase" id="RU000682"/>
    </source>
</evidence>
<feature type="region of interest" description="Disordered" evidence="6">
    <location>
        <begin position="141"/>
        <end position="165"/>
    </location>
</feature>
<keyword evidence="9" id="KW-1185">Reference proteome</keyword>
<dbReference type="AlphaFoldDB" id="A0A6L2Q2P9"/>
<dbReference type="Proteomes" id="UP000502823">
    <property type="component" value="Unassembled WGS sequence"/>
</dbReference>
<keyword evidence="4 5" id="KW-0539">Nucleus</keyword>
<gene>
    <name evidence="8" type="ORF">Cfor_03813</name>
</gene>
<organism evidence="8 9">
    <name type="scientific">Coptotermes formosanus</name>
    <name type="common">Formosan subterranean termite</name>
    <dbReference type="NCBI Taxonomy" id="36987"/>
    <lineage>
        <taxon>Eukaryota</taxon>
        <taxon>Metazoa</taxon>
        <taxon>Ecdysozoa</taxon>
        <taxon>Arthropoda</taxon>
        <taxon>Hexapoda</taxon>
        <taxon>Insecta</taxon>
        <taxon>Pterygota</taxon>
        <taxon>Neoptera</taxon>
        <taxon>Polyneoptera</taxon>
        <taxon>Dictyoptera</taxon>
        <taxon>Blattodea</taxon>
        <taxon>Blattoidea</taxon>
        <taxon>Termitoidae</taxon>
        <taxon>Rhinotermitidae</taxon>
        <taxon>Coptotermes</taxon>
    </lineage>
</organism>
<evidence type="ECO:0000313" key="9">
    <source>
        <dbReference type="Proteomes" id="UP000502823"/>
    </source>
</evidence>
<feature type="region of interest" description="Disordered" evidence="6">
    <location>
        <begin position="14"/>
        <end position="43"/>
    </location>
</feature>
<accession>A0A6L2Q2P9</accession>
<dbReference type="GO" id="GO:0005634">
    <property type="term" value="C:nucleus"/>
    <property type="evidence" value="ECO:0007669"/>
    <property type="project" value="UniProtKB-SubCell"/>
</dbReference>
<dbReference type="EMBL" id="BLKM01012983">
    <property type="protein sequence ID" value="GFG38210.1"/>
    <property type="molecule type" value="Genomic_DNA"/>
</dbReference>
<dbReference type="Pfam" id="PF00046">
    <property type="entry name" value="Homeodomain"/>
    <property type="match status" value="1"/>
</dbReference>
<dbReference type="SUPFAM" id="SSF46689">
    <property type="entry name" value="Homeodomain-like"/>
    <property type="match status" value="1"/>
</dbReference>
<feature type="DNA-binding region" description="Homeobox" evidence="4">
    <location>
        <begin position="165"/>
        <end position="211"/>
    </location>
</feature>
<feature type="compositionally biased region" description="Basic residues" evidence="6">
    <location>
        <begin position="145"/>
        <end position="165"/>
    </location>
</feature>
<evidence type="ECO:0000256" key="6">
    <source>
        <dbReference type="SAM" id="MobiDB-lite"/>
    </source>
</evidence>
<comment type="caution">
    <text evidence="8">The sequence shown here is derived from an EMBL/GenBank/DDBJ whole genome shotgun (WGS) entry which is preliminary data.</text>
</comment>
<keyword evidence="3" id="KW-0217">Developmental protein</keyword>
<dbReference type="InterPro" id="IPR009057">
    <property type="entry name" value="Homeodomain-like_sf"/>
</dbReference>
<proteinExistence type="inferred from homology"/>
<keyword evidence="4 5" id="KW-0371">Homeobox</keyword>
<evidence type="ECO:0000256" key="3">
    <source>
        <dbReference type="ARBA" id="ARBA00022473"/>
    </source>
</evidence>
<dbReference type="CDD" id="cd00086">
    <property type="entry name" value="homeodomain"/>
    <property type="match status" value="1"/>
</dbReference>
<reference evidence="9" key="1">
    <citation type="submission" date="2020-01" db="EMBL/GenBank/DDBJ databases">
        <title>Draft genome sequence of the Termite Coptotermes fromosanus.</title>
        <authorList>
            <person name="Itakura S."/>
            <person name="Yosikawa Y."/>
            <person name="Umezawa K."/>
        </authorList>
    </citation>
    <scope>NUCLEOTIDE SEQUENCE [LARGE SCALE GENOMIC DNA]</scope>
</reference>
<protein>
    <recommendedName>
        <fullName evidence="7">Homeobox domain-containing protein</fullName>
    </recommendedName>
</protein>
<sequence>MLLGTCYSPEHADAIKHHHQLPTTSSTSRTSATSSTSSSPASSTSLFTIDSILAPRPSPQSASQQPHVLSPQHRLPPAVLHHPLHLGHLAAAAASGFGATSADFLAVAYPNFYPAAGYMTHAAAAVSAAAAAAASMSVAVSSTPGHHHHGLHHHHHHSAPPPKRKRRHRTIFTEEQLEQLEATFDKTHYPDVVLREQLALKVDLKEERVEGADVNICIHIENGVLRGIFTPDLEEYEEIFCTCAELPTGRPEKYFYVRQRKRENLKTKRIICTL</sequence>
<dbReference type="GO" id="GO:0000981">
    <property type="term" value="F:DNA-binding transcription factor activity, RNA polymerase II-specific"/>
    <property type="evidence" value="ECO:0007669"/>
    <property type="project" value="TreeGrafter"/>
</dbReference>
<dbReference type="PANTHER" id="PTHR46643:SF2">
    <property type="entry name" value="HOMEOBOX PROTEIN GOOSECOID"/>
    <property type="match status" value="1"/>
</dbReference>
<dbReference type="InterPro" id="IPR001356">
    <property type="entry name" value="HD"/>
</dbReference>
<dbReference type="GO" id="GO:0000978">
    <property type="term" value="F:RNA polymerase II cis-regulatory region sequence-specific DNA binding"/>
    <property type="evidence" value="ECO:0007669"/>
    <property type="project" value="TreeGrafter"/>
</dbReference>
<dbReference type="PROSITE" id="PS50071">
    <property type="entry name" value="HOMEOBOX_2"/>
    <property type="match status" value="1"/>
</dbReference>
<evidence type="ECO:0000313" key="8">
    <source>
        <dbReference type="EMBL" id="GFG38210.1"/>
    </source>
</evidence>
<evidence type="ECO:0000256" key="4">
    <source>
        <dbReference type="PROSITE-ProRule" id="PRU00108"/>
    </source>
</evidence>